<feature type="active site" description="Charge relay system" evidence="1">
    <location>
        <position position="339"/>
    </location>
</feature>
<dbReference type="EMBL" id="PIPV01000003">
    <property type="protein sequence ID" value="RUO56991.1"/>
    <property type="molecule type" value="Genomic_DNA"/>
</dbReference>
<dbReference type="AlphaFoldDB" id="A0A432Y7X3"/>
<evidence type="ECO:0000313" key="3">
    <source>
        <dbReference type="EMBL" id="RUO56991.1"/>
    </source>
</evidence>
<feature type="active site" description="Charge relay system" evidence="1">
    <location>
        <position position="243"/>
    </location>
</feature>
<feature type="signal peptide" evidence="2">
    <location>
        <begin position="1"/>
        <end position="25"/>
    </location>
</feature>
<dbReference type="OrthoDB" id="9799980at2"/>
<feature type="active site" description="Charge relay system" evidence="1">
    <location>
        <position position="312"/>
    </location>
</feature>
<dbReference type="RefSeq" id="WP_110574448.1">
    <property type="nucleotide sequence ID" value="NZ_PIPV01000003.1"/>
</dbReference>
<evidence type="ECO:0000256" key="1">
    <source>
        <dbReference type="PIRSR" id="PIRSR032067-1"/>
    </source>
</evidence>
<dbReference type="PIRSF" id="PIRSF032067">
    <property type="entry name" value="Cyanophycinase"/>
    <property type="match status" value="1"/>
</dbReference>
<dbReference type="CDD" id="cd03145">
    <property type="entry name" value="GAT1_cyanophycinase"/>
    <property type="match status" value="1"/>
</dbReference>
<evidence type="ECO:0000313" key="4">
    <source>
        <dbReference type="Proteomes" id="UP000287330"/>
    </source>
</evidence>
<dbReference type="Proteomes" id="UP000287330">
    <property type="component" value="Unassembled WGS sequence"/>
</dbReference>
<dbReference type="SUPFAM" id="SSF52317">
    <property type="entry name" value="Class I glutamine amidotransferase-like"/>
    <property type="match status" value="1"/>
</dbReference>
<evidence type="ECO:0000256" key="2">
    <source>
        <dbReference type="SAM" id="SignalP"/>
    </source>
</evidence>
<evidence type="ECO:0008006" key="5">
    <source>
        <dbReference type="Google" id="ProtNLM"/>
    </source>
</evidence>
<dbReference type="PANTHER" id="PTHR36175:SF1">
    <property type="entry name" value="CYANOPHYCINASE"/>
    <property type="match status" value="1"/>
</dbReference>
<dbReference type="InterPro" id="IPR011811">
    <property type="entry name" value="Peptidase_S51_cyanophycinase"/>
</dbReference>
<gene>
    <name evidence="3" type="ORF">CWE25_04775</name>
</gene>
<keyword evidence="2" id="KW-0732">Signal</keyword>
<accession>A0A432Y7X3</accession>
<proteinExistence type="predicted"/>
<name>A0A432Y7X3_9GAMM</name>
<organism evidence="3 4">
    <name type="scientific">Idiomarina fontislapidosi</name>
    <dbReference type="NCBI Taxonomy" id="263723"/>
    <lineage>
        <taxon>Bacteria</taxon>
        <taxon>Pseudomonadati</taxon>
        <taxon>Pseudomonadota</taxon>
        <taxon>Gammaproteobacteria</taxon>
        <taxon>Alteromonadales</taxon>
        <taxon>Idiomarinaceae</taxon>
        <taxon>Idiomarina</taxon>
    </lineage>
</organism>
<comment type="caution">
    <text evidence="3">The sequence shown here is derived from an EMBL/GenBank/DDBJ whole genome shotgun (WGS) entry which is preliminary data.</text>
</comment>
<dbReference type="Gene3D" id="3.40.50.880">
    <property type="match status" value="1"/>
</dbReference>
<reference evidence="4" key="1">
    <citation type="journal article" date="2018" name="Front. Microbiol.">
        <title>Genome-Based Analysis Reveals the Taxonomy and Diversity of the Family Idiomarinaceae.</title>
        <authorList>
            <person name="Liu Y."/>
            <person name="Lai Q."/>
            <person name="Shao Z."/>
        </authorList>
    </citation>
    <scope>NUCLEOTIDE SEQUENCE [LARGE SCALE GENOMIC DNA]</scope>
    <source>
        <strain evidence="4">F23</strain>
    </source>
</reference>
<feature type="chain" id="PRO_5019368324" description="Cyanophycinase" evidence="2">
    <location>
        <begin position="26"/>
        <end position="391"/>
    </location>
</feature>
<dbReference type="GO" id="GO:0016787">
    <property type="term" value="F:hydrolase activity"/>
    <property type="evidence" value="ECO:0007669"/>
    <property type="project" value="InterPro"/>
</dbReference>
<dbReference type="InterPro" id="IPR029062">
    <property type="entry name" value="Class_I_gatase-like"/>
</dbReference>
<protein>
    <recommendedName>
        <fullName evidence="5">Cyanophycinase</fullName>
    </recommendedName>
</protein>
<dbReference type="PANTHER" id="PTHR36175">
    <property type="entry name" value="CYANOPHYCINASE"/>
    <property type="match status" value="1"/>
</dbReference>
<keyword evidence="4" id="KW-1185">Reference proteome</keyword>
<sequence length="391" mass="42338">MKLSKACLNYLIITTLTALSLSGYASEKNDDYRHLLLAGGALKICSNYSPSNCKETDWIDTLSNNNLKDGREVVRVDLSKSAQSVAIFQRFITMAKQTHNAGEQPLILFSTSASVNPYDAVIFYQSVFQQLGAKSMWLPLDVAVVKARSEGRCEDLSQVQSELLNNNDLDERYPELYQQQVNFCKSPQQTTDLLAQANGLFFNGGDQNLTRQAWVRADNSPSHALTLLSERVANRQTVVGGTSAGTAVQSAGPMISNGSSKAAMQQGSFAVEPPPRDCDLNNRCPAGLSVDSLTYNPAGGTGLFRFGTLDTHFSERSRQARLMSLAADTSTALAVGVDETTALVVNLDNGAFDVIGEHGVFIVRDATVQDDGVAAQVSYLWSGAHGDFNMR</sequence>